<organism evidence="2 3">
    <name type="scientific">Pseudodonghicola flavimaris</name>
    <dbReference type="NCBI Taxonomy" id="3050036"/>
    <lineage>
        <taxon>Bacteria</taxon>
        <taxon>Pseudomonadati</taxon>
        <taxon>Pseudomonadota</taxon>
        <taxon>Alphaproteobacteria</taxon>
        <taxon>Rhodobacterales</taxon>
        <taxon>Paracoccaceae</taxon>
        <taxon>Pseudodonghicola</taxon>
    </lineage>
</organism>
<evidence type="ECO:0000313" key="3">
    <source>
        <dbReference type="Proteomes" id="UP001243757"/>
    </source>
</evidence>
<dbReference type="InterPro" id="IPR036388">
    <property type="entry name" value="WH-like_DNA-bd_sf"/>
</dbReference>
<dbReference type="RefSeq" id="WP_284481450.1">
    <property type="nucleotide sequence ID" value="NZ_JASNJD010000009.1"/>
</dbReference>
<name>A0ABT7F200_9RHOB</name>
<dbReference type="InterPro" id="IPR000835">
    <property type="entry name" value="HTH_MarR-typ"/>
</dbReference>
<evidence type="ECO:0000313" key="2">
    <source>
        <dbReference type="EMBL" id="MDK3018634.1"/>
    </source>
</evidence>
<dbReference type="PRINTS" id="PR00598">
    <property type="entry name" value="HTHMARR"/>
</dbReference>
<dbReference type="PANTHER" id="PTHR33164:SF44">
    <property type="entry name" value="TRANSCRIPTIONAL REGULATORY PROTEIN"/>
    <property type="match status" value="1"/>
</dbReference>
<dbReference type="Gene3D" id="1.10.10.10">
    <property type="entry name" value="Winged helix-like DNA-binding domain superfamily/Winged helix DNA-binding domain"/>
    <property type="match status" value="1"/>
</dbReference>
<protein>
    <submittedName>
        <fullName evidence="2">MarR family transcriptional regulator</fullName>
    </submittedName>
</protein>
<accession>A0ABT7F200</accession>
<gene>
    <name evidence="2" type="ORF">QO033_13205</name>
</gene>
<keyword evidence="3" id="KW-1185">Reference proteome</keyword>
<proteinExistence type="predicted"/>
<dbReference type="PANTHER" id="PTHR33164">
    <property type="entry name" value="TRANSCRIPTIONAL REGULATOR, MARR FAMILY"/>
    <property type="match status" value="1"/>
</dbReference>
<sequence length="147" mass="16930">MSVYFSQRGITRPADDRLSELGFGRAHHRTLTFIGVQPGCTVQELAKTLRIANQNLNRVLSPLVKQGYVEQRHDPKDLRFRRLYLTEQGRELEEHGFQAQFERLDEVMRQSDRATLQAYLDFTRLMMDAEDRAFLDAVSGSGEPADD</sequence>
<dbReference type="Pfam" id="PF12802">
    <property type="entry name" value="MarR_2"/>
    <property type="match status" value="1"/>
</dbReference>
<feature type="domain" description="HTH marR-type" evidence="1">
    <location>
        <begin position="1"/>
        <end position="128"/>
    </location>
</feature>
<dbReference type="InterPro" id="IPR036390">
    <property type="entry name" value="WH_DNA-bd_sf"/>
</dbReference>
<dbReference type="EMBL" id="JASNJD010000009">
    <property type="protein sequence ID" value="MDK3018634.1"/>
    <property type="molecule type" value="Genomic_DNA"/>
</dbReference>
<dbReference type="SUPFAM" id="SSF46785">
    <property type="entry name" value="Winged helix' DNA-binding domain"/>
    <property type="match status" value="1"/>
</dbReference>
<dbReference type="PROSITE" id="PS50995">
    <property type="entry name" value="HTH_MARR_2"/>
    <property type="match status" value="1"/>
</dbReference>
<comment type="caution">
    <text evidence="2">The sequence shown here is derived from an EMBL/GenBank/DDBJ whole genome shotgun (WGS) entry which is preliminary data.</text>
</comment>
<evidence type="ECO:0000259" key="1">
    <source>
        <dbReference type="PROSITE" id="PS50995"/>
    </source>
</evidence>
<dbReference type="InterPro" id="IPR039422">
    <property type="entry name" value="MarR/SlyA-like"/>
</dbReference>
<dbReference type="Proteomes" id="UP001243757">
    <property type="component" value="Unassembled WGS sequence"/>
</dbReference>
<reference evidence="2 3" key="1">
    <citation type="submission" date="2023-05" db="EMBL/GenBank/DDBJ databases">
        <title>Pseudodonghicola sp. nov.</title>
        <authorList>
            <person name="Huang J."/>
        </authorList>
    </citation>
    <scope>NUCLEOTIDE SEQUENCE [LARGE SCALE GENOMIC DNA]</scope>
    <source>
        <strain evidence="2 3">IC7</strain>
    </source>
</reference>
<dbReference type="SMART" id="SM00347">
    <property type="entry name" value="HTH_MARR"/>
    <property type="match status" value="1"/>
</dbReference>